<comment type="caution">
    <text evidence="6">The sequence shown here is derived from an EMBL/GenBank/DDBJ whole genome shotgun (WGS) entry which is preliminary data.</text>
</comment>
<accession>A0ABU3PGP4</accession>
<dbReference type="RefSeq" id="WP_315652408.1">
    <property type="nucleotide sequence ID" value="NZ_JAVXZY010000009.1"/>
</dbReference>
<feature type="transmembrane region" description="Helical" evidence="5">
    <location>
        <begin position="132"/>
        <end position="156"/>
    </location>
</feature>
<protein>
    <submittedName>
        <fullName evidence="6">EI24 domain-containing protein</fullName>
    </submittedName>
</protein>
<reference evidence="6" key="1">
    <citation type="submission" date="2023-09" db="EMBL/GenBank/DDBJ databases">
        <title>Paucibacter sp. APW11 Genome sequencing and assembly.</title>
        <authorList>
            <person name="Kim I."/>
        </authorList>
    </citation>
    <scope>NUCLEOTIDE SEQUENCE</scope>
    <source>
        <strain evidence="6">APW11</strain>
    </source>
</reference>
<keyword evidence="3 5" id="KW-1133">Transmembrane helix</keyword>
<evidence type="ECO:0000313" key="7">
    <source>
        <dbReference type="Proteomes" id="UP001246372"/>
    </source>
</evidence>
<evidence type="ECO:0000256" key="3">
    <source>
        <dbReference type="ARBA" id="ARBA00022989"/>
    </source>
</evidence>
<gene>
    <name evidence="6" type="ORF">RQP53_19785</name>
</gene>
<dbReference type="Proteomes" id="UP001246372">
    <property type="component" value="Unassembled WGS sequence"/>
</dbReference>
<keyword evidence="7" id="KW-1185">Reference proteome</keyword>
<dbReference type="EMBL" id="JAVXZY010000009">
    <property type="protein sequence ID" value="MDT9001527.1"/>
    <property type="molecule type" value="Genomic_DNA"/>
</dbReference>
<feature type="transmembrane region" description="Helical" evidence="5">
    <location>
        <begin position="238"/>
        <end position="259"/>
    </location>
</feature>
<dbReference type="Pfam" id="PF07264">
    <property type="entry name" value="EI24"/>
    <property type="match status" value="1"/>
</dbReference>
<name>A0ABU3PGP4_9BURK</name>
<evidence type="ECO:0000256" key="4">
    <source>
        <dbReference type="ARBA" id="ARBA00023136"/>
    </source>
</evidence>
<keyword evidence="4 5" id="KW-0472">Membrane</keyword>
<dbReference type="InterPro" id="IPR059112">
    <property type="entry name" value="CysZ/EI24"/>
</dbReference>
<sequence>MLNATGRVLDAFWRAAVYCLHPRVMLLSLAPLLICGLAAGVSGYFFWEDAVDAVRISLESWRLVDTVLGWLAHVGLGSLRTMIAPLIVLAIAIPVVLLLSLLLVALMMTPAMVRLVALRRFPALELKHGGSLLMSVAWSIGHTLLALALIVLSMPLWLVPPLILFIPPLIWGWLGYRVFAFDVLSDHASPQERRQLLSEHKFQLLAIGMLTGYLGAAPASILFIFIPAAPLLAVPAVWLYTLVFAFTSLWFAHYALAALNDLRLSRVASSTLIDGVEVLEPLAGSSGDPEGRAVQTLPPV</sequence>
<feature type="transmembrane region" description="Helical" evidence="5">
    <location>
        <begin position="24"/>
        <end position="47"/>
    </location>
</feature>
<comment type="subcellular location">
    <subcellularLocation>
        <location evidence="1">Membrane</location>
        <topology evidence="1">Multi-pass membrane protein</topology>
    </subcellularLocation>
</comment>
<evidence type="ECO:0000256" key="1">
    <source>
        <dbReference type="ARBA" id="ARBA00004141"/>
    </source>
</evidence>
<evidence type="ECO:0000256" key="5">
    <source>
        <dbReference type="SAM" id="Phobius"/>
    </source>
</evidence>
<feature type="transmembrane region" description="Helical" evidence="5">
    <location>
        <begin position="162"/>
        <end position="184"/>
    </location>
</feature>
<feature type="transmembrane region" description="Helical" evidence="5">
    <location>
        <begin position="83"/>
        <end position="111"/>
    </location>
</feature>
<organism evidence="6 7">
    <name type="scientific">Roseateles aquae</name>
    <dbReference type="NCBI Taxonomy" id="3077235"/>
    <lineage>
        <taxon>Bacteria</taxon>
        <taxon>Pseudomonadati</taxon>
        <taxon>Pseudomonadota</taxon>
        <taxon>Betaproteobacteria</taxon>
        <taxon>Burkholderiales</taxon>
        <taxon>Sphaerotilaceae</taxon>
        <taxon>Roseateles</taxon>
    </lineage>
</organism>
<evidence type="ECO:0000256" key="2">
    <source>
        <dbReference type="ARBA" id="ARBA00022692"/>
    </source>
</evidence>
<proteinExistence type="predicted"/>
<keyword evidence="2 5" id="KW-0812">Transmembrane</keyword>
<feature type="transmembrane region" description="Helical" evidence="5">
    <location>
        <begin position="204"/>
        <end position="226"/>
    </location>
</feature>
<evidence type="ECO:0000313" key="6">
    <source>
        <dbReference type="EMBL" id="MDT9001527.1"/>
    </source>
</evidence>